<keyword evidence="2" id="KW-0012">Acyltransferase</keyword>
<dbReference type="GO" id="GO:0016747">
    <property type="term" value="F:acyltransferase activity, transferring groups other than amino-acyl groups"/>
    <property type="evidence" value="ECO:0007669"/>
    <property type="project" value="InterPro"/>
</dbReference>
<dbReference type="SUPFAM" id="SSF55729">
    <property type="entry name" value="Acyl-CoA N-acyltransferases (Nat)"/>
    <property type="match status" value="1"/>
</dbReference>
<dbReference type="CDD" id="cd04301">
    <property type="entry name" value="NAT_SF"/>
    <property type="match status" value="1"/>
</dbReference>
<gene>
    <name evidence="4" type="ORF">DB32_005808</name>
</gene>
<dbReference type="InterPro" id="IPR016181">
    <property type="entry name" value="Acyl_CoA_acyltransferase"/>
</dbReference>
<reference evidence="4 5" key="1">
    <citation type="submission" date="2015-03" db="EMBL/GenBank/DDBJ databases">
        <title>Genome assembly of Sandaracinus amylolyticus DSM 53668.</title>
        <authorList>
            <person name="Sharma G."/>
            <person name="Subramanian S."/>
        </authorList>
    </citation>
    <scope>NUCLEOTIDE SEQUENCE [LARGE SCALE GENOMIC DNA]</scope>
    <source>
        <strain evidence="4 5">DSM 53668</strain>
    </source>
</reference>
<dbReference type="Pfam" id="PF00583">
    <property type="entry name" value="Acetyltransf_1"/>
    <property type="match status" value="1"/>
</dbReference>
<evidence type="ECO:0000313" key="5">
    <source>
        <dbReference type="Proteomes" id="UP000034883"/>
    </source>
</evidence>
<keyword evidence="5" id="KW-1185">Reference proteome</keyword>
<dbReference type="AlphaFoldDB" id="A0A0F6SGG6"/>
<dbReference type="InterPro" id="IPR050680">
    <property type="entry name" value="YpeA/RimI_acetyltransf"/>
</dbReference>
<accession>A0A0F6SGG6</accession>
<feature type="domain" description="N-acetyltransferase" evidence="3">
    <location>
        <begin position="13"/>
        <end position="166"/>
    </location>
</feature>
<evidence type="ECO:0000313" key="4">
    <source>
        <dbReference type="EMBL" id="AKF08659.1"/>
    </source>
</evidence>
<dbReference type="RefSeq" id="WP_083457878.1">
    <property type="nucleotide sequence ID" value="NZ_CP011125.1"/>
</dbReference>
<organism evidence="4 5">
    <name type="scientific">Sandaracinus amylolyticus</name>
    <dbReference type="NCBI Taxonomy" id="927083"/>
    <lineage>
        <taxon>Bacteria</taxon>
        <taxon>Pseudomonadati</taxon>
        <taxon>Myxococcota</taxon>
        <taxon>Polyangia</taxon>
        <taxon>Polyangiales</taxon>
        <taxon>Sandaracinaceae</taxon>
        <taxon>Sandaracinus</taxon>
    </lineage>
</organism>
<evidence type="ECO:0000256" key="2">
    <source>
        <dbReference type="ARBA" id="ARBA00023315"/>
    </source>
</evidence>
<dbReference type="PANTHER" id="PTHR43420">
    <property type="entry name" value="ACETYLTRANSFERASE"/>
    <property type="match status" value="1"/>
</dbReference>
<protein>
    <submittedName>
        <fullName evidence="4">Acetyltransferase</fullName>
    </submittedName>
</protein>
<evidence type="ECO:0000259" key="3">
    <source>
        <dbReference type="PROSITE" id="PS51186"/>
    </source>
</evidence>
<dbReference type="InterPro" id="IPR000182">
    <property type="entry name" value="GNAT_dom"/>
</dbReference>
<dbReference type="STRING" id="927083.DB32_005808"/>
<evidence type="ECO:0000256" key="1">
    <source>
        <dbReference type="ARBA" id="ARBA00022679"/>
    </source>
</evidence>
<dbReference type="Proteomes" id="UP000034883">
    <property type="component" value="Chromosome"/>
</dbReference>
<dbReference type="EMBL" id="CP011125">
    <property type="protein sequence ID" value="AKF08659.1"/>
    <property type="molecule type" value="Genomic_DNA"/>
</dbReference>
<dbReference type="PROSITE" id="PS51186">
    <property type="entry name" value="GNAT"/>
    <property type="match status" value="1"/>
</dbReference>
<proteinExistence type="predicted"/>
<sequence>MNGPHDFLATVRFHIRPCREADLEPLEWMGTFTAHRDTFRRVWRDHQRGTASMLVAEADAFPVGQLWVDLADERHGLLWALRVLPGLRGAGIGRALLRAGERVIARAGRPIAQLSVAIDNERAARLYRALGYRQVGERVAEVEHRAHDGARAVAREKQLVMEKMLDAPRE</sequence>
<keyword evidence="1 4" id="KW-0808">Transferase</keyword>
<dbReference type="Gene3D" id="3.40.630.30">
    <property type="match status" value="1"/>
</dbReference>
<name>A0A0F6SGG6_9BACT</name>
<dbReference type="KEGG" id="samy:DB32_005808"/>
<dbReference type="OrthoDB" id="273614at2"/>